<feature type="compositionally biased region" description="Gly residues" evidence="1">
    <location>
        <begin position="1382"/>
        <end position="1396"/>
    </location>
</feature>
<feature type="compositionally biased region" description="Gly residues" evidence="1">
    <location>
        <begin position="860"/>
        <end position="872"/>
    </location>
</feature>
<feature type="compositionally biased region" description="Low complexity" evidence="1">
    <location>
        <begin position="473"/>
        <end position="513"/>
    </location>
</feature>
<dbReference type="OMA" id="MGPRLLM"/>
<feature type="region of interest" description="Disordered" evidence="1">
    <location>
        <begin position="811"/>
        <end position="905"/>
    </location>
</feature>
<feature type="region of interest" description="Disordered" evidence="1">
    <location>
        <begin position="343"/>
        <end position="375"/>
    </location>
</feature>
<feature type="region of interest" description="Disordered" evidence="1">
    <location>
        <begin position="389"/>
        <end position="606"/>
    </location>
</feature>
<dbReference type="OrthoDB" id="541316at2759"/>
<feature type="compositionally biased region" description="Low complexity" evidence="1">
    <location>
        <begin position="523"/>
        <end position="542"/>
    </location>
</feature>
<feature type="compositionally biased region" description="Low complexity" evidence="1">
    <location>
        <begin position="744"/>
        <end position="763"/>
    </location>
</feature>
<feature type="compositionally biased region" description="Low complexity" evidence="1">
    <location>
        <begin position="991"/>
        <end position="1006"/>
    </location>
</feature>
<feature type="compositionally biased region" description="Gly residues" evidence="1">
    <location>
        <begin position="422"/>
        <end position="445"/>
    </location>
</feature>
<feature type="region of interest" description="Disordered" evidence="1">
    <location>
        <begin position="88"/>
        <end position="227"/>
    </location>
</feature>
<gene>
    <name evidence="2" type="ORF">CHLRE_01g045500v5</name>
</gene>
<dbReference type="Proteomes" id="UP000006906">
    <property type="component" value="Chromosome 1"/>
</dbReference>
<feature type="compositionally biased region" description="Low complexity" evidence="1">
    <location>
        <begin position="873"/>
        <end position="885"/>
    </location>
</feature>
<feature type="region of interest" description="Disordered" evidence="1">
    <location>
        <begin position="669"/>
        <end position="707"/>
    </location>
</feature>
<dbReference type="InParanoid" id="A0A2K3E7R0"/>
<evidence type="ECO:0000256" key="1">
    <source>
        <dbReference type="SAM" id="MobiDB-lite"/>
    </source>
</evidence>
<dbReference type="Gramene" id="PNW88812">
    <property type="protein sequence ID" value="PNW88812"/>
    <property type="gene ID" value="CHLRE_01g045500v5"/>
</dbReference>
<keyword evidence="3" id="KW-1185">Reference proteome</keyword>
<dbReference type="ExpressionAtlas" id="A0A2K3E7R0">
    <property type="expression patterns" value="baseline and differential"/>
</dbReference>
<dbReference type="KEGG" id="cre:CHLRE_01g045500v5"/>
<sequence length="1942" mass="193616">MGAGASANVRPTFDEDWASDSTRGLDSLGGGLRPPVKRGLSTKFRLEWLKDALTEQGDKLEEALAKDPLAGRHEILRQEAIKMVKDNPASIHSFSVKEWMTRKHSDMRAQHARDELERRMRERMGLPPAEPPPPVASEKERSKPRAVEGPPSPPKRGSEAGNAGKRVSEAGGGGGGGGTGRPEWNSLHWTNTSIPDLPSKKQPASTSEDKQTSDDGGEPAKPVRPEVPLAEWRHRVARAKRKAMLIISVVLAFRGRRHRARGLQRLDSLSYFIAQHLADQLPRFVDEQGSYRAGKASVANLQALAEELWREQNYGAAEAAALEAGEEAGVALSLGEIGGVGPSPLNSSDLGGAGTGAVTTAGGRGTQPWSPGAPVRQAASMPAAIMAAAAGPGPGASGGSGSGRATPPPPLRLPGSWTAGPPTGGGSSSGAAAGSGGAGGSGGNNGLSPMLRSRPMNLTPTLHHISQAGGGAASSAAGSAAPSPGAAGGAAAAAPASVAGPSSPSGSTTSTSGMNSARMSLSGGAAAGPAGAAAPPGAGVAASLPQLSRPGTPGSRMSGSTPAAGMPSVSAGQVLQGGGGGGGGGGGLEPEASGSSFTSGRASRFSVPGSMVSASVDFSMVSAAGGGGGAAAGARAVAALEDGISLQEAAAAGKGASKGPKWSMPRFLGGGKGKGAAAGAGAAAEGDGGAAATGPPNGKRGPKGSLLAAGGDELGMVARAQSWAGPMANPALGPPAVPHSRSLGPADGPAAAGAARAAAAGMAPAPPTAPAPPAGAGRNPRNRRSSAVVLGSSGSPLPPSFIAAMGKVSTDGSAALSTPGEAPASPGWSSRGPAAAGGSRGLRAGSISGAAGLTARSSGGAPGAGGGGGGGVPRRAGAFGAPRGSTSGEGAPTPGGGRRGSVSGGGAAAASAAATAAAAAAAVARRVAAEGGSEAVFLRFQEEQAALEKPLRMMNMYANRANARWVEELASAVGGGGAPPPLSPPGGAEGGPKSLASPTGTASTAGTGAGSGGGGFEPPQVYEAAKFASVMGAAQSAAFKSEVAAALRAGRMAVQVLAGDDNVILASGTTQALWNADPWDLIATAFPAKAGTPDRIRAVHMGPRLLMALVMAVEAVAGPEAVARLPVVLHCNEDQRADVIADLRFRKFCGLRPDNLFLLVQTRRCGYAWDEAAQRFARQYGSQPASAGSGYAIMQLVWPQEALQLAAEDPLQVLAEAGPNGSGPAVEAAKAALASARRAGRDAAAAGVVSLQMSVLDALAARGVQWLLTRRLRDINLYHPERTLDGEVLAYGLFLHDSMGANMSVQVEYVDGVQAVRQAQSGVVLAAPRPPRRPDREAAPNVVTVTSSLEAPASPNPPHRRAHGRDRTAPQPEAPGSPARRGFGGGHSGGGGGGGSSSSFVMDIKVSDTMTPRVTALLNEARLRGKGRLVVSTRRYMWKIDVLKALVQRPSVFRPSLEVAADLAYLTFDMADLTAAAQYGARCVALASRHPARSLISAADLEELMGVISAQDASGNFRRLAGNTTVPRAQTAPAGSEATRRPALTPQLHSLSLGPSGTGAAAGFSYAHSGSAAAAAAAAAANTNGSTPSMLGGGLGTPHSSLAPPGAGGGGGPLPGQRIVVLVADNDSTGLAVKLLMAMVKPGRDVVILVHVVSSILQEGSGRALLRKYELLLGQTMVEVVSELLTKDPSTPLLEQLETYCENVDAQLVVMGSQVLANATAGAATSSGFPGGGGGFPGSSGGSFSGFSGFSGGGGGFPGASGSSFSGFGGGGAGGGGGGGSIIGSMALSLLKNAMRPMLIVKANAKLASIAWDSDKLRLLMEVHHTSRHLLRYAATKLLNSQRGDKLYLGRGGAKDPSAQDNVTSRRLLENFSDLAAQHGLAAVKRPLEEGFESGALRLADLEKVHVLAMQAPSGRGLPASIMHVLKAARSAVLVYKSNELF</sequence>
<feature type="compositionally biased region" description="Gly residues" evidence="1">
    <location>
        <begin position="392"/>
        <end position="402"/>
    </location>
</feature>
<feature type="compositionally biased region" description="Gly residues" evidence="1">
    <location>
        <begin position="170"/>
        <end position="180"/>
    </location>
</feature>
<dbReference type="InterPro" id="IPR014729">
    <property type="entry name" value="Rossmann-like_a/b/a_fold"/>
</dbReference>
<protein>
    <submittedName>
        <fullName evidence="2">Uncharacterized protein</fullName>
    </submittedName>
</protein>
<feature type="compositionally biased region" description="Basic and acidic residues" evidence="1">
    <location>
        <begin position="137"/>
        <end position="146"/>
    </location>
</feature>
<dbReference type="GeneID" id="5715663"/>
<evidence type="ECO:0000313" key="2">
    <source>
        <dbReference type="EMBL" id="PNW88812.1"/>
    </source>
</evidence>
<feature type="compositionally biased region" description="Gly residues" evidence="1">
    <location>
        <begin position="575"/>
        <end position="588"/>
    </location>
</feature>
<dbReference type="RefSeq" id="XP_042928791.1">
    <property type="nucleotide sequence ID" value="XM_043058874.1"/>
</dbReference>
<feature type="compositionally biased region" description="Low complexity" evidence="1">
    <location>
        <begin position="822"/>
        <end position="859"/>
    </location>
</feature>
<feature type="region of interest" description="Disordered" evidence="1">
    <location>
        <begin position="1345"/>
        <end position="1400"/>
    </location>
</feature>
<feature type="compositionally biased region" description="Gly residues" evidence="1">
    <location>
        <begin position="893"/>
        <end position="905"/>
    </location>
</feature>
<organism evidence="2 3">
    <name type="scientific">Chlamydomonas reinhardtii</name>
    <name type="common">Chlamydomonas smithii</name>
    <dbReference type="NCBI Taxonomy" id="3055"/>
    <lineage>
        <taxon>Eukaryota</taxon>
        <taxon>Viridiplantae</taxon>
        <taxon>Chlorophyta</taxon>
        <taxon>core chlorophytes</taxon>
        <taxon>Chlorophyceae</taxon>
        <taxon>CS clade</taxon>
        <taxon>Chlamydomonadales</taxon>
        <taxon>Chlamydomonadaceae</taxon>
        <taxon>Chlamydomonas</taxon>
    </lineage>
</organism>
<feature type="region of interest" description="Disordered" evidence="1">
    <location>
        <begin position="1521"/>
        <end position="1542"/>
    </location>
</feature>
<feature type="region of interest" description="Disordered" evidence="1">
    <location>
        <begin position="1589"/>
        <end position="1610"/>
    </location>
</feature>
<accession>A0A2K3E7R0</accession>
<feature type="compositionally biased region" description="Gly residues" evidence="1">
    <location>
        <begin position="669"/>
        <end position="678"/>
    </location>
</feature>
<proteinExistence type="predicted"/>
<dbReference type="EMBL" id="CM008962">
    <property type="protein sequence ID" value="PNW88812.1"/>
    <property type="molecule type" value="Genomic_DNA"/>
</dbReference>
<feature type="region of interest" description="Disordered" evidence="1">
    <location>
        <begin position="729"/>
        <end position="796"/>
    </location>
</feature>
<feature type="region of interest" description="Disordered" evidence="1">
    <location>
        <begin position="972"/>
        <end position="1015"/>
    </location>
</feature>
<evidence type="ECO:0000313" key="3">
    <source>
        <dbReference type="Proteomes" id="UP000006906"/>
    </source>
</evidence>
<feature type="compositionally biased region" description="Pro residues" evidence="1">
    <location>
        <begin position="764"/>
        <end position="773"/>
    </location>
</feature>
<feature type="compositionally biased region" description="Basic and acidic residues" evidence="1">
    <location>
        <begin position="99"/>
        <end position="124"/>
    </location>
</feature>
<dbReference type="Gene3D" id="3.40.50.620">
    <property type="entry name" value="HUPs"/>
    <property type="match status" value="1"/>
</dbReference>
<reference evidence="2 3" key="1">
    <citation type="journal article" date="2007" name="Science">
        <title>The Chlamydomonas genome reveals the evolution of key animal and plant functions.</title>
        <authorList>
            <person name="Merchant S.S."/>
            <person name="Prochnik S.E."/>
            <person name="Vallon O."/>
            <person name="Harris E.H."/>
            <person name="Karpowicz S.J."/>
            <person name="Witman G.B."/>
            <person name="Terry A."/>
            <person name="Salamov A."/>
            <person name="Fritz-Laylin L.K."/>
            <person name="Marechal-Drouard L."/>
            <person name="Marshall W.F."/>
            <person name="Qu L.H."/>
            <person name="Nelson D.R."/>
            <person name="Sanderfoot A.A."/>
            <person name="Spalding M.H."/>
            <person name="Kapitonov V.V."/>
            <person name="Ren Q."/>
            <person name="Ferris P."/>
            <person name="Lindquist E."/>
            <person name="Shapiro H."/>
            <person name="Lucas S.M."/>
            <person name="Grimwood J."/>
            <person name="Schmutz J."/>
            <person name="Cardol P."/>
            <person name="Cerutti H."/>
            <person name="Chanfreau G."/>
            <person name="Chen C.L."/>
            <person name="Cognat V."/>
            <person name="Croft M.T."/>
            <person name="Dent R."/>
            <person name="Dutcher S."/>
            <person name="Fernandez E."/>
            <person name="Fukuzawa H."/>
            <person name="Gonzalez-Ballester D."/>
            <person name="Gonzalez-Halphen D."/>
            <person name="Hallmann A."/>
            <person name="Hanikenne M."/>
            <person name="Hippler M."/>
            <person name="Inwood W."/>
            <person name="Jabbari K."/>
            <person name="Kalanon M."/>
            <person name="Kuras R."/>
            <person name="Lefebvre P.A."/>
            <person name="Lemaire S.D."/>
            <person name="Lobanov A.V."/>
            <person name="Lohr M."/>
            <person name="Manuell A."/>
            <person name="Meier I."/>
            <person name="Mets L."/>
            <person name="Mittag M."/>
            <person name="Mittelmeier T."/>
            <person name="Moroney J.V."/>
            <person name="Moseley J."/>
            <person name="Napoli C."/>
            <person name="Nedelcu A.M."/>
            <person name="Niyogi K."/>
            <person name="Novoselov S.V."/>
            <person name="Paulsen I.T."/>
            <person name="Pazour G."/>
            <person name="Purton S."/>
            <person name="Ral J.P."/>
            <person name="Riano-Pachon D.M."/>
            <person name="Riekhof W."/>
            <person name="Rymarquis L."/>
            <person name="Schroda M."/>
            <person name="Stern D."/>
            <person name="Umen J."/>
            <person name="Willows R."/>
            <person name="Wilson N."/>
            <person name="Zimmer S.L."/>
            <person name="Allmer J."/>
            <person name="Balk J."/>
            <person name="Bisova K."/>
            <person name="Chen C.J."/>
            <person name="Elias M."/>
            <person name="Gendler K."/>
            <person name="Hauser C."/>
            <person name="Lamb M.R."/>
            <person name="Ledford H."/>
            <person name="Long J.C."/>
            <person name="Minagawa J."/>
            <person name="Page M.D."/>
            <person name="Pan J."/>
            <person name="Pootakham W."/>
            <person name="Roje S."/>
            <person name="Rose A."/>
            <person name="Stahlberg E."/>
            <person name="Terauchi A.M."/>
            <person name="Yang P."/>
            <person name="Ball S."/>
            <person name="Bowler C."/>
            <person name="Dieckmann C.L."/>
            <person name="Gladyshev V.N."/>
            <person name="Green P."/>
            <person name="Jorgensen R."/>
            <person name="Mayfield S."/>
            <person name="Mueller-Roeber B."/>
            <person name="Rajamani S."/>
            <person name="Sayre R.T."/>
            <person name="Brokstein P."/>
            <person name="Dubchak I."/>
            <person name="Goodstein D."/>
            <person name="Hornick L."/>
            <person name="Huang Y.W."/>
            <person name="Jhaveri J."/>
            <person name="Luo Y."/>
            <person name="Martinez D."/>
            <person name="Ngau W.C."/>
            <person name="Otillar B."/>
            <person name="Poliakov A."/>
            <person name="Porter A."/>
            <person name="Szajkowski L."/>
            <person name="Werner G."/>
            <person name="Zhou K."/>
            <person name="Grigoriev I.V."/>
            <person name="Rokhsar D.S."/>
            <person name="Grossman A.R."/>
        </authorList>
    </citation>
    <scope>NUCLEOTIDE SEQUENCE [LARGE SCALE GENOMIC DNA]</scope>
    <source>
        <strain evidence="3">CC-503</strain>
    </source>
</reference>
<name>A0A2K3E7R0_CHLRE</name>
<feature type="region of interest" description="Disordered" evidence="1">
    <location>
        <begin position="1"/>
        <end position="36"/>
    </location>
</feature>